<gene>
    <name evidence="1" type="ORF">DPEC_G00222760</name>
</gene>
<organism evidence="1 2">
    <name type="scientific">Dallia pectoralis</name>
    <name type="common">Alaska blackfish</name>
    <dbReference type="NCBI Taxonomy" id="75939"/>
    <lineage>
        <taxon>Eukaryota</taxon>
        <taxon>Metazoa</taxon>
        <taxon>Chordata</taxon>
        <taxon>Craniata</taxon>
        <taxon>Vertebrata</taxon>
        <taxon>Euteleostomi</taxon>
        <taxon>Actinopterygii</taxon>
        <taxon>Neopterygii</taxon>
        <taxon>Teleostei</taxon>
        <taxon>Protacanthopterygii</taxon>
        <taxon>Esociformes</taxon>
        <taxon>Umbridae</taxon>
        <taxon>Dallia</taxon>
    </lineage>
</organism>
<comment type="caution">
    <text evidence="1">The sequence shown here is derived from an EMBL/GenBank/DDBJ whole genome shotgun (WGS) entry which is preliminary data.</text>
</comment>
<reference evidence="1" key="1">
    <citation type="submission" date="2021-05" db="EMBL/GenBank/DDBJ databases">
        <authorList>
            <person name="Pan Q."/>
            <person name="Jouanno E."/>
            <person name="Zahm M."/>
            <person name="Klopp C."/>
            <person name="Cabau C."/>
            <person name="Louis A."/>
            <person name="Berthelot C."/>
            <person name="Parey E."/>
            <person name="Roest Crollius H."/>
            <person name="Montfort J."/>
            <person name="Robinson-Rechavi M."/>
            <person name="Bouchez O."/>
            <person name="Lampietro C."/>
            <person name="Lopez Roques C."/>
            <person name="Donnadieu C."/>
            <person name="Postlethwait J."/>
            <person name="Bobe J."/>
            <person name="Dillon D."/>
            <person name="Chandos A."/>
            <person name="von Hippel F."/>
            <person name="Guiguen Y."/>
        </authorList>
    </citation>
    <scope>NUCLEOTIDE SEQUENCE</scope>
    <source>
        <strain evidence="1">YG-Jan2019</strain>
    </source>
</reference>
<dbReference type="EMBL" id="CM055746">
    <property type="protein sequence ID" value="KAJ7996846.1"/>
    <property type="molecule type" value="Genomic_DNA"/>
</dbReference>
<dbReference type="Proteomes" id="UP001157502">
    <property type="component" value="Chromosome 19"/>
</dbReference>
<evidence type="ECO:0000313" key="2">
    <source>
        <dbReference type="Proteomes" id="UP001157502"/>
    </source>
</evidence>
<proteinExistence type="predicted"/>
<keyword evidence="2" id="KW-1185">Reference proteome</keyword>
<evidence type="ECO:0000313" key="1">
    <source>
        <dbReference type="EMBL" id="KAJ7996846.1"/>
    </source>
</evidence>
<sequence>MENAIMKEMPGWLSYVGWSSLTYSRSLRPVEKLNSPLLSYNCLYKGAVILVYQLATRWGTSLDAHELFWPL</sequence>
<protein>
    <submittedName>
        <fullName evidence="1">Uncharacterized protein</fullName>
    </submittedName>
</protein>
<name>A0ACC2FZV7_DALPE</name>
<accession>A0ACC2FZV7</accession>